<gene>
    <name evidence="1" type="ORF">C8P63_10557</name>
</gene>
<evidence type="ECO:0000313" key="1">
    <source>
        <dbReference type="EMBL" id="PTX62462.1"/>
    </source>
</evidence>
<dbReference type="RefSeq" id="WP_108022265.1">
    <property type="nucleotide sequence ID" value="NZ_QBKR01000005.1"/>
</dbReference>
<dbReference type="OrthoDB" id="9978505at2"/>
<comment type="caution">
    <text evidence="1">The sequence shown here is derived from an EMBL/GenBank/DDBJ whole genome shotgun (WGS) entry which is preliminary data.</text>
</comment>
<protein>
    <submittedName>
        <fullName evidence="1">Uncharacterized protein</fullName>
    </submittedName>
</protein>
<evidence type="ECO:0000313" key="2">
    <source>
        <dbReference type="Proteomes" id="UP000244240"/>
    </source>
</evidence>
<dbReference type="Proteomes" id="UP000244240">
    <property type="component" value="Unassembled WGS sequence"/>
</dbReference>
<reference evidence="1 2" key="1">
    <citation type="submission" date="2018-04" db="EMBL/GenBank/DDBJ databases">
        <title>Genomic Encyclopedia of Archaeal and Bacterial Type Strains, Phase II (KMG-II): from individual species to whole genera.</title>
        <authorList>
            <person name="Goeker M."/>
        </authorList>
    </citation>
    <scope>NUCLEOTIDE SEQUENCE [LARGE SCALE GENOMIC DNA]</scope>
    <source>
        <strain evidence="1 2">DSM 45787</strain>
    </source>
</reference>
<dbReference type="EMBL" id="QBKR01000005">
    <property type="protein sequence ID" value="PTX62462.1"/>
    <property type="molecule type" value="Genomic_DNA"/>
</dbReference>
<keyword evidence="2" id="KW-1185">Reference proteome</keyword>
<sequence>MKPSSWMTVAIIIILTAAVLPSDLFAQTKVVSPDHKEDRRGLHRMENVDAWGGREGLFKEETSIKKSGEGEVPIRASPMEADRIRKLGFRPLRILEANKRWKDPGVIMAGSVVVPSLCLKDP</sequence>
<organism evidence="1 2">
    <name type="scientific">Melghirimyces profundicolus</name>
    <dbReference type="NCBI Taxonomy" id="1242148"/>
    <lineage>
        <taxon>Bacteria</taxon>
        <taxon>Bacillati</taxon>
        <taxon>Bacillota</taxon>
        <taxon>Bacilli</taxon>
        <taxon>Bacillales</taxon>
        <taxon>Thermoactinomycetaceae</taxon>
        <taxon>Melghirimyces</taxon>
    </lineage>
</organism>
<dbReference type="AlphaFoldDB" id="A0A2T6C2A9"/>
<name>A0A2T6C2A9_9BACL</name>
<accession>A0A2T6C2A9</accession>
<proteinExistence type="predicted"/>